<protein>
    <submittedName>
        <fullName evidence="1">Uncharacterized protein</fullName>
    </submittedName>
</protein>
<evidence type="ECO:0000313" key="2">
    <source>
        <dbReference type="Proteomes" id="UP000002770"/>
    </source>
</evidence>
<sequence>MKHEVTTFKSLKACIKELERFIRNGNHLETGREFQKFGNLRSREVLGCWLLAAVLNHEAKSEDIKICTDPLGSDGILFDTKKNISHPLEQVMIARCNPSDKKTEELILELIHKKQNKGGKSYASGKTLVVFLNRKGDSWYPNRLTKILPQLDFNAVWVVGLQEMVNDSYSYNVTQLSRGGCPIWRINIKNTFDDWIIKKIQ</sequence>
<dbReference type="OrthoDB" id="8479565at2"/>
<name>G9EKG1_9GAMM</name>
<evidence type="ECO:0000313" key="1">
    <source>
        <dbReference type="EMBL" id="EHL32312.1"/>
    </source>
</evidence>
<dbReference type="EMBL" id="JH413801">
    <property type="protein sequence ID" value="EHL32312.1"/>
    <property type="molecule type" value="Genomic_DNA"/>
</dbReference>
<gene>
    <name evidence="1" type="ORF">LDG_5693</name>
</gene>
<keyword evidence="2" id="KW-1185">Reference proteome</keyword>
<dbReference type="RefSeq" id="WP_006869658.1">
    <property type="nucleotide sequence ID" value="NZ_JH413801.1"/>
</dbReference>
<dbReference type="InParanoid" id="G9EKG1"/>
<proteinExistence type="predicted"/>
<reference evidence="1 2" key="1">
    <citation type="journal article" date="2011" name="BMC Genomics">
        <title>Insight into cross-talk between intra-amoebal pathogens.</title>
        <authorList>
            <person name="Gimenez G."/>
            <person name="Bertelli C."/>
            <person name="Moliner C."/>
            <person name="Robert C."/>
            <person name="Raoult D."/>
            <person name="Fournier P.E."/>
            <person name="Greub G."/>
        </authorList>
    </citation>
    <scope>NUCLEOTIDE SEQUENCE [LARGE SCALE GENOMIC DNA]</scope>
    <source>
        <strain evidence="1 2">LLAP12</strain>
    </source>
</reference>
<accession>G9EKG1</accession>
<dbReference type="HOGENOM" id="CLU_1358992_0_0_6"/>
<dbReference type="STRING" id="658187.LDG_5693"/>
<organism evidence="1 2">
    <name type="scientific">Legionella drancourtii LLAP12</name>
    <dbReference type="NCBI Taxonomy" id="658187"/>
    <lineage>
        <taxon>Bacteria</taxon>
        <taxon>Pseudomonadati</taxon>
        <taxon>Pseudomonadota</taxon>
        <taxon>Gammaproteobacteria</taxon>
        <taxon>Legionellales</taxon>
        <taxon>Legionellaceae</taxon>
        <taxon>Legionella</taxon>
    </lineage>
</organism>
<dbReference type="Proteomes" id="UP000002770">
    <property type="component" value="Unassembled WGS sequence"/>
</dbReference>
<dbReference type="AlphaFoldDB" id="G9EKG1"/>